<dbReference type="InParanoid" id="A0A2P6N5Q9"/>
<dbReference type="PROSITE" id="PS51154">
    <property type="entry name" value="MACRO"/>
    <property type="match status" value="1"/>
</dbReference>
<organism evidence="3 4">
    <name type="scientific">Planoprotostelium fungivorum</name>
    <dbReference type="NCBI Taxonomy" id="1890364"/>
    <lineage>
        <taxon>Eukaryota</taxon>
        <taxon>Amoebozoa</taxon>
        <taxon>Evosea</taxon>
        <taxon>Variosea</taxon>
        <taxon>Cavosteliida</taxon>
        <taxon>Cavosteliaceae</taxon>
        <taxon>Planoprotostelium</taxon>
    </lineage>
</organism>
<dbReference type="PROSITE" id="PS50181">
    <property type="entry name" value="FBOX"/>
    <property type="match status" value="1"/>
</dbReference>
<dbReference type="InterPro" id="IPR001810">
    <property type="entry name" value="F-box_dom"/>
</dbReference>
<dbReference type="Proteomes" id="UP000241769">
    <property type="component" value="Unassembled WGS sequence"/>
</dbReference>
<dbReference type="OrthoDB" id="6077599at2759"/>
<dbReference type="InterPro" id="IPR002589">
    <property type="entry name" value="Macro_dom"/>
</dbReference>
<dbReference type="InterPro" id="IPR036047">
    <property type="entry name" value="F-box-like_dom_sf"/>
</dbReference>
<protein>
    <submittedName>
        <fullName evidence="3">Macro domain protein</fullName>
    </submittedName>
</protein>
<dbReference type="Pfam" id="PF12937">
    <property type="entry name" value="F-box-like"/>
    <property type="match status" value="1"/>
</dbReference>
<dbReference type="PANTHER" id="PTHR11106:SF27">
    <property type="entry name" value="MACRO DOMAIN-CONTAINING PROTEIN"/>
    <property type="match status" value="1"/>
</dbReference>
<dbReference type="Gene3D" id="3.40.220.10">
    <property type="entry name" value="Leucine Aminopeptidase, subunit E, domain 1"/>
    <property type="match status" value="1"/>
</dbReference>
<dbReference type="PANTHER" id="PTHR11106">
    <property type="entry name" value="GANGLIOSIDE INDUCED DIFFERENTIATION ASSOCIATED PROTEIN 2-RELATED"/>
    <property type="match status" value="1"/>
</dbReference>
<dbReference type="STRING" id="1890364.A0A2P6N5Q9"/>
<reference evidence="3 4" key="1">
    <citation type="journal article" date="2018" name="Genome Biol. Evol.">
        <title>Multiple Roots of Fruiting Body Formation in Amoebozoa.</title>
        <authorList>
            <person name="Hillmann F."/>
            <person name="Forbes G."/>
            <person name="Novohradska S."/>
            <person name="Ferling I."/>
            <person name="Riege K."/>
            <person name="Groth M."/>
            <person name="Westermann M."/>
            <person name="Marz M."/>
            <person name="Spaller T."/>
            <person name="Winckler T."/>
            <person name="Schaap P."/>
            <person name="Glockner G."/>
        </authorList>
    </citation>
    <scope>NUCLEOTIDE SEQUENCE [LARGE SCALE GENOMIC DNA]</scope>
    <source>
        <strain evidence="3 4">Jena</strain>
    </source>
</reference>
<dbReference type="Pfam" id="PF01661">
    <property type="entry name" value="Macro"/>
    <property type="match status" value="1"/>
</dbReference>
<feature type="domain" description="F-box" evidence="1">
    <location>
        <begin position="2"/>
        <end position="48"/>
    </location>
</feature>
<evidence type="ECO:0000259" key="1">
    <source>
        <dbReference type="PROSITE" id="PS50181"/>
    </source>
</evidence>
<gene>
    <name evidence="3" type="ORF">PROFUN_12430</name>
</gene>
<dbReference type="Gene3D" id="1.20.1280.50">
    <property type="match status" value="1"/>
</dbReference>
<accession>A0A2P6N5Q9</accession>
<dbReference type="SUPFAM" id="SSF52949">
    <property type="entry name" value="Macro domain-like"/>
    <property type="match status" value="1"/>
</dbReference>
<evidence type="ECO:0000313" key="4">
    <source>
        <dbReference type="Proteomes" id="UP000241769"/>
    </source>
</evidence>
<dbReference type="SUPFAM" id="SSF81383">
    <property type="entry name" value="F-box domain"/>
    <property type="match status" value="1"/>
</dbReference>
<keyword evidence="4" id="KW-1185">Reference proteome</keyword>
<evidence type="ECO:0000313" key="3">
    <source>
        <dbReference type="EMBL" id="PRP79289.1"/>
    </source>
</evidence>
<dbReference type="SMART" id="SM00256">
    <property type="entry name" value="FBOX"/>
    <property type="match status" value="1"/>
</dbReference>
<proteinExistence type="predicted"/>
<feature type="domain" description="Macro" evidence="2">
    <location>
        <begin position="233"/>
        <end position="440"/>
    </location>
</feature>
<dbReference type="InterPro" id="IPR043472">
    <property type="entry name" value="Macro_dom-like"/>
</dbReference>
<name>A0A2P6N5Q9_9EUKA</name>
<dbReference type="EMBL" id="MDYQ01000189">
    <property type="protein sequence ID" value="PRP79289.1"/>
    <property type="molecule type" value="Genomic_DNA"/>
</dbReference>
<comment type="caution">
    <text evidence="3">The sequence shown here is derived from an EMBL/GenBank/DDBJ whole genome shotgun (WGS) entry which is preliminary data.</text>
</comment>
<sequence length="459" mass="52502">MALHFNEIDDDCLVLILNHLSPYDLRRVSCVCRRLQHLADSDAVWRDHATLQHFDRQWIENPKAQSQKEQYVQSLLDRHKEKWWPVIIHVPRRMKIRCGPPEFYSMLKIFTRGSTGVDSISSQEDVLKVNMQEPTVAVFREMTFNFEEYLLLLASAVEWVTESSPDDGAYISIPTSKILIIEESDRPSVIPSILLKRRGISYSIEGIDFHRFNKTLNRMEAQADGLNKLGLILEHVRLRKKIWSKIHLRKGDLTLEQVDAIVNPVDSSMMGRGSMVSGAIHRRAGPLLYDHCRTLEPCDYIGQTRVTPGYNLKANKIIHVCGPVIWSGSQPRHGLQFAYQNVLLTAIEEDCRSISFPAMGTGSGGFDCSIACKDAVEALVMFLSGYTVTEPMSFDQSEEEDYIGYVRMKRVDVDLIEEINLVCYDNSGFENPYPEFLAALRHLLRWSYKHQTCKTVSTQ</sequence>
<dbReference type="AlphaFoldDB" id="A0A2P6N5Q9"/>
<dbReference type="SMART" id="SM00506">
    <property type="entry name" value="A1pp"/>
    <property type="match status" value="1"/>
</dbReference>
<evidence type="ECO:0000259" key="2">
    <source>
        <dbReference type="PROSITE" id="PS51154"/>
    </source>
</evidence>